<dbReference type="InterPro" id="IPR052934">
    <property type="entry name" value="Methyl-DNA_Rec/Restrict_Enz"/>
</dbReference>
<dbReference type="GO" id="GO:0005524">
    <property type="term" value="F:ATP binding"/>
    <property type="evidence" value="ECO:0007669"/>
    <property type="project" value="InterPro"/>
</dbReference>
<dbReference type="InterPro" id="IPR011704">
    <property type="entry name" value="ATPase_dyneun-rel_AAA"/>
</dbReference>
<dbReference type="eggNOG" id="arCOG01174">
    <property type="taxonomic scope" value="Archaea"/>
</dbReference>
<evidence type="ECO:0000259" key="1">
    <source>
        <dbReference type="SMART" id="SM00382"/>
    </source>
</evidence>
<evidence type="ECO:0000313" key="2">
    <source>
        <dbReference type="EMBL" id="BAI61040.1"/>
    </source>
</evidence>
<dbReference type="PANTHER" id="PTHR37291">
    <property type="entry name" value="5-METHYLCYTOSINE-SPECIFIC RESTRICTION ENZYME B"/>
    <property type="match status" value="1"/>
</dbReference>
<dbReference type="REBASE" id="23118">
    <property type="entry name" value="MpaSMcrBCP"/>
</dbReference>
<dbReference type="GO" id="GO:0016887">
    <property type="term" value="F:ATP hydrolysis activity"/>
    <property type="evidence" value="ECO:0007669"/>
    <property type="project" value="InterPro"/>
</dbReference>
<dbReference type="InterPro" id="IPR027417">
    <property type="entry name" value="P-loop_NTPase"/>
</dbReference>
<dbReference type="RefSeq" id="WP_012899719.1">
    <property type="nucleotide sequence ID" value="NC_013665.1"/>
</dbReference>
<gene>
    <name evidence="2" type="ordered locus">MCP_0968</name>
</gene>
<reference evidence="3" key="3">
    <citation type="journal article" date="2011" name="PLoS ONE">
        <title>Genome sequence of a mesophilic hydrogenotrophic methanogen Methanocella paludicola, the first cultivated representative of the order Methanocellales.</title>
        <authorList>
            <person name="Sakai S."/>
            <person name="Takaki Y."/>
            <person name="Shimamura S."/>
            <person name="Sekine M."/>
            <person name="Tajima T."/>
            <person name="Kosugi H."/>
            <person name="Ichikawa N."/>
            <person name="Tasumi E."/>
            <person name="Hiraki A.T."/>
            <person name="Shimizu A."/>
            <person name="Kato Y."/>
            <person name="Nishiko R."/>
            <person name="Mori K."/>
            <person name="Fujita N."/>
            <person name="Imachi H."/>
            <person name="Takai K."/>
        </authorList>
    </citation>
    <scope>NUCLEOTIDE SEQUENCE [LARGE SCALE GENOMIC DNA]</scope>
    <source>
        <strain evidence="3">DSM 17711 / JCM 13418 / NBRC 101707 / SANAE</strain>
    </source>
</reference>
<dbReference type="Gene3D" id="3.40.50.300">
    <property type="entry name" value="P-loop containing nucleotide triphosphate hydrolases"/>
    <property type="match status" value="1"/>
</dbReference>
<dbReference type="PANTHER" id="PTHR37291:SF1">
    <property type="entry name" value="TYPE IV METHYL-DIRECTED RESTRICTION ENZYME ECOKMCRB SUBUNIT"/>
    <property type="match status" value="1"/>
</dbReference>
<protein>
    <recommendedName>
        <fullName evidence="1">AAA+ ATPase domain-containing protein</fullName>
    </recommendedName>
</protein>
<dbReference type="STRING" id="304371.MCP_0968"/>
<dbReference type="Proteomes" id="UP000001882">
    <property type="component" value="Chromosome"/>
</dbReference>
<dbReference type="EMBL" id="AP011532">
    <property type="protein sequence ID" value="BAI61040.1"/>
    <property type="molecule type" value="Genomic_DNA"/>
</dbReference>
<organism evidence="2 3">
    <name type="scientific">Methanocella paludicola (strain DSM 17711 / JCM 13418 / NBRC 101707 / SANAE)</name>
    <dbReference type="NCBI Taxonomy" id="304371"/>
    <lineage>
        <taxon>Archaea</taxon>
        <taxon>Methanobacteriati</taxon>
        <taxon>Methanobacteriota</taxon>
        <taxon>Stenosarchaea group</taxon>
        <taxon>Methanomicrobia</taxon>
        <taxon>Methanocellales</taxon>
        <taxon>Methanocellaceae</taxon>
        <taxon>Methanocella</taxon>
    </lineage>
</organism>
<feature type="domain" description="AAA+ ATPase" evidence="1">
    <location>
        <begin position="427"/>
        <end position="614"/>
    </location>
</feature>
<dbReference type="CDD" id="cd00009">
    <property type="entry name" value="AAA"/>
    <property type="match status" value="1"/>
</dbReference>
<dbReference type="SMART" id="SM00382">
    <property type="entry name" value="AAA"/>
    <property type="match status" value="1"/>
</dbReference>
<dbReference type="eggNOG" id="arCOG03779">
    <property type="taxonomic scope" value="Archaea"/>
</dbReference>
<evidence type="ECO:0000313" key="3">
    <source>
        <dbReference type="Proteomes" id="UP000001882"/>
    </source>
</evidence>
<reference evidence="2 3" key="2">
    <citation type="journal article" date="2008" name="Int. J. Syst. Evol. Microbiol.">
        <title>Methanocella paludicola gen. nov., sp. nov., a methane-producing archaeon, the first isolate of the lineage 'Rice Cluster I', and proposal of the new archaeal order Methanocellales ord. nov.</title>
        <authorList>
            <person name="Sakai S."/>
            <person name="Imachi H."/>
            <person name="Hanada S."/>
            <person name="Ohashi A."/>
            <person name="Harada H."/>
            <person name="Kamagata Y."/>
        </authorList>
    </citation>
    <scope>NUCLEOTIDE SEQUENCE [LARGE SCALE GENOMIC DNA]</scope>
    <source>
        <strain evidence="3">DSM 17711 / JCM 13418 / NBRC 101707 / SANAE</strain>
    </source>
</reference>
<proteinExistence type="predicted"/>
<keyword evidence="3" id="KW-1185">Reference proteome</keyword>
<dbReference type="Pfam" id="PF07728">
    <property type="entry name" value="AAA_5"/>
    <property type="match status" value="1"/>
</dbReference>
<dbReference type="GeneID" id="8680994"/>
<dbReference type="KEGG" id="mpd:MCP_0968"/>
<accession>D1YX68</accession>
<dbReference type="InterPro" id="IPR003593">
    <property type="entry name" value="AAA+_ATPase"/>
</dbReference>
<dbReference type="InParanoid" id="D1YX68"/>
<dbReference type="AlphaFoldDB" id="D1YX68"/>
<sequence length="749" mass="84801">MVLDSKMQTDLLQFYEESVRKGDLQSLTSINNNLSNFRKKFNPEVLASLDGKALLEYMHGKNSRDSLAYWLEFKNDEEFETNIFGSIGGGSALKFYIYQSRKGDWVTGSPQKQKIITEDEAIRIARGQREELLECSKLMGDLPENASDAEYEELQKKLLNVKRMDPAFAYFSQVSWGHKYLSLLYPSKLDDFHNANYQRFYLRKALVMPPEGVGRFICAGKYVAMAKELGMPIIYLTTILRLKYGRPYNYWRISINDDGPGKKQWEWMRSNNSIAISWSDIGDISQTPDSRSGLDSIKKSIESQYSLSPPASTKAAQQVFYFANRINEGDLVLITSGYHILGAGNVIGNYSYVPSYELSHQLPVEWLSLNDEEAMGIEDTDLPVYQITSQGTLMTVEKYLNKPYVAPQPPLPILTGIISRIQSVLERKSQVILYGPPGTGKTYWAEKAAKELASRSAFNKSFKDLTEEEKRVIEGDKNKSGLVRMCTFHPSFGYEDFIEGYRSMVENGQMVFNVEDGIFKKLCAEAASSIHNYYLIIDEFNRGDTPRIFGELMTIMEKDKRNKPVLLPLSGNALRVPPNVFIIGTMNTADKSISLLDAALRRRFGFVELMPDYDILGNAQINGIPLGAWLDAINSSILDNVGPDARNLLIGHTYLLENGQPLKDFSKFCRVLRDDIIPLLEEYCYEDYDKLGKILGTTIIDVKQQRINDGLFDPSKWDNLVDALLVNYPDITKSPQAHDSTGEEEQLTG</sequence>
<name>D1YX68_METPS</name>
<dbReference type="OrthoDB" id="9837at2157"/>
<dbReference type="SUPFAM" id="SSF52540">
    <property type="entry name" value="P-loop containing nucleoside triphosphate hydrolases"/>
    <property type="match status" value="1"/>
</dbReference>
<reference evidence="2 3" key="1">
    <citation type="journal article" date="2007" name="Appl. Environ. Microbiol.">
        <title>Isolation of key methanogens for global methane emission from rice paddy fields: a novel isolate affiliated with the clone cluster rice cluster I.</title>
        <authorList>
            <person name="Sakai S."/>
            <person name="Imachi H."/>
            <person name="Sekiguchi Y."/>
            <person name="Ohashi A."/>
            <person name="Harada H."/>
            <person name="Kamagata Y."/>
        </authorList>
    </citation>
    <scope>NUCLEOTIDE SEQUENCE [LARGE SCALE GENOMIC DNA]</scope>
    <source>
        <strain evidence="3">DSM 17711 / JCM 13418 / NBRC 101707 / SANAE</strain>
    </source>
</reference>